<organism evidence="2 3">
    <name type="scientific">Apiospora kogelbergensis</name>
    <dbReference type="NCBI Taxonomy" id="1337665"/>
    <lineage>
        <taxon>Eukaryota</taxon>
        <taxon>Fungi</taxon>
        <taxon>Dikarya</taxon>
        <taxon>Ascomycota</taxon>
        <taxon>Pezizomycotina</taxon>
        <taxon>Sordariomycetes</taxon>
        <taxon>Xylariomycetidae</taxon>
        <taxon>Amphisphaeriales</taxon>
        <taxon>Apiosporaceae</taxon>
        <taxon>Apiospora</taxon>
    </lineage>
</organism>
<gene>
    <name evidence="2" type="ORF">PG999_005275</name>
</gene>
<keyword evidence="1" id="KW-0812">Transmembrane</keyword>
<comment type="caution">
    <text evidence="2">The sequence shown here is derived from an EMBL/GenBank/DDBJ whole genome shotgun (WGS) entry which is preliminary data.</text>
</comment>
<keyword evidence="1" id="KW-0472">Membrane</keyword>
<proteinExistence type="predicted"/>
<sequence>MHVISATIHHSVNYVTRTRRADSDFYSHGTRRDQLKRTFPTRVARKSASIGFAMAENLVLVLIGALYILCTLSLDSLDTLLVLGVRWSRCLARPFFVGLSLVLGFRLCTTVAMQQPVVWAVVAYIAYAYWFICIAWSYVEHPERWDLSSWPRRPRTIGRAMKSWYNSPVFWNLAGAGLILKSHVDGITEPLFPYLTPESVW</sequence>
<dbReference type="Proteomes" id="UP001392437">
    <property type="component" value="Unassembled WGS sequence"/>
</dbReference>
<reference evidence="2 3" key="1">
    <citation type="submission" date="2023-01" db="EMBL/GenBank/DDBJ databases">
        <title>Analysis of 21 Apiospora genomes using comparative genomics revels a genus with tremendous synthesis potential of carbohydrate active enzymes and secondary metabolites.</title>
        <authorList>
            <person name="Sorensen T."/>
        </authorList>
    </citation>
    <scope>NUCLEOTIDE SEQUENCE [LARGE SCALE GENOMIC DNA]</scope>
    <source>
        <strain evidence="2 3">CBS 117206</strain>
    </source>
</reference>
<evidence type="ECO:0000256" key="1">
    <source>
        <dbReference type="SAM" id="Phobius"/>
    </source>
</evidence>
<name>A0AAW0R1P0_9PEZI</name>
<feature type="transmembrane region" description="Helical" evidence="1">
    <location>
        <begin position="95"/>
        <end position="113"/>
    </location>
</feature>
<dbReference type="EMBL" id="JAQQWP010000004">
    <property type="protein sequence ID" value="KAK8121155.1"/>
    <property type="molecule type" value="Genomic_DNA"/>
</dbReference>
<keyword evidence="3" id="KW-1185">Reference proteome</keyword>
<accession>A0AAW0R1P0</accession>
<keyword evidence="1" id="KW-1133">Transmembrane helix</keyword>
<feature type="transmembrane region" description="Helical" evidence="1">
    <location>
        <begin position="119"/>
        <end position="139"/>
    </location>
</feature>
<evidence type="ECO:0000313" key="2">
    <source>
        <dbReference type="EMBL" id="KAK8121155.1"/>
    </source>
</evidence>
<protein>
    <submittedName>
        <fullName evidence="2">Uncharacterized protein</fullName>
    </submittedName>
</protein>
<dbReference type="AlphaFoldDB" id="A0AAW0R1P0"/>
<feature type="transmembrane region" description="Helical" evidence="1">
    <location>
        <begin position="58"/>
        <end position="83"/>
    </location>
</feature>
<evidence type="ECO:0000313" key="3">
    <source>
        <dbReference type="Proteomes" id="UP001392437"/>
    </source>
</evidence>